<reference evidence="1 2" key="1">
    <citation type="journal article" date="2020" name="Nat. Food">
        <title>A phased Vanilla planifolia genome enables genetic improvement of flavour and production.</title>
        <authorList>
            <person name="Hasing T."/>
            <person name="Tang H."/>
            <person name="Brym M."/>
            <person name="Khazi F."/>
            <person name="Huang T."/>
            <person name="Chambers A.H."/>
        </authorList>
    </citation>
    <scope>NUCLEOTIDE SEQUENCE [LARGE SCALE GENOMIC DNA]</scope>
    <source>
        <tissue evidence="1">Leaf</tissue>
    </source>
</reference>
<dbReference type="AlphaFoldDB" id="A0A835QYN6"/>
<keyword evidence="2" id="KW-1185">Reference proteome</keyword>
<dbReference type="Proteomes" id="UP000636800">
    <property type="component" value="Chromosome 6"/>
</dbReference>
<accession>A0A835QYN6</accession>
<protein>
    <submittedName>
        <fullName evidence="1">Uncharacterized protein</fullName>
    </submittedName>
</protein>
<evidence type="ECO:0000313" key="1">
    <source>
        <dbReference type="EMBL" id="KAG0477077.1"/>
    </source>
</evidence>
<evidence type="ECO:0000313" key="2">
    <source>
        <dbReference type="Proteomes" id="UP000636800"/>
    </source>
</evidence>
<dbReference type="EMBL" id="JADCNL010000006">
    <property type="protein sequence ID" value="KAG0477077.1"/>
    <property type="molecule type" value="Genomic_DNA"/>
</dbReference>
<comment type="caution">
    <text evidence="1">The sequence shown here is derived from an EMBL/GenBank/DDBJ whole genome shotgun (WGS) entry which is preliminary data.</text>
</comment>
<sequence>MEYWASRFVLRGQLEETMDSTPESTKNPASELVSINCCTQQKFSSEKQRMLLGMELTCSEPSNPMINNEVQHIPGPAFHRLSREELQAMHNKVLRTGSESDCWRTARITLQNEIEDNVQK</sequence>
<organism evidence="1 2">
    <name type="scientific">Vanilla planifolia</name>
    <name type="common">Vanilla</name>
    <dbReference type="NCBI Taxonomy" id="51239"/>
    <lineage>
        <taxon>Eukaryota</taxon>
        <taxon>Viridiplantae</taxon>
        <taxon>Streptophyta</taxon>
        <taxon>Embryophyta</taxon>
        <taxon>Tracheophyta</taxon>
        <taxon>Spermatophyta</taxon>
        <taxon>Magnoliopsida</taxon>
        <taxon>Liliopsida</taxon>
        <taxon>Asparagales</taxon>
        <taxon>Orchidaceae</taxon>
        <taxon>Vanilloideae</taxon>
        <taxon>Vanilleae</taxon>
        <taxon>Vanilla</taxon>
    </lineage>
</organism>
<dbReference type="OrthoDB" id="2143914at2759"/>
<gene>
    <name evidence="1" type="ORF">HPP92_013918</name>
</gene>
<name>A0A835QYN6_VANPL</name>
<proteinExistence type="predicted"/>